<name>A0ABQ9EI48_TEGGR</name>
<feature type="signal peptide" evidence="4">
    <location>
        <begin position="1"/>
        <end position="17"/>
    </location>
</feature>
<dbReference type="PRINTS" id="PR01705">
    <property type="entry name" value="TSP1REPEAT"/>
</dbReference>
<dbReference type="InterPro" id="IPR035234">
    <property type="entry name" value="IgGFc-bd_N"/>
</dbReference>
<dbReference type="PROSITE" id="PS01209">
    <property type="entry name" value="LDLRA_1"/>
    <property type="match status" value="1"/>
</dbReference>
<evidence type="ECO:0000259" key="5">
    <source>
        <dbReference type="Pfam" id="PF17517"/>
    </source>
</evidence>
<sequence>MKITFVICLLIFGGCLAAGPDNQGTEFIIGFMENLIWGSNMLEMFLTTTANAGAKVNITLPLYNPSFHQTLTLSRGSIEKVELSVDLRGIGTELSNKAIRITASEEITVYGVNKETYSTDGFVALPVDTLGTEYVVATWTDEAEFMIIATEDNTLVSIKFPQTSVGVAIAVTYGGSTYNNGNTLNITMNKYQTFHAYQDGADFTGTRILSGKPVAVMSGNKKVNVLDTGTSTSSDHLVEQLLPVDTWGKEFFTISTPDRTLGDYYRVIACQDSTTIATVNLGNHTINAYEYLELNVNTNNFQSITSNKPVMVVMFGKTVGNPADGPNGGDPQMSIFPPIQQFPSDYTWSTVQTPTGDFTNYVVVVIDNSRKSDLYLDNVQVTSATWNSILGTSLVTTTLNVNPGSHSLYHSNPASTFMGVAFGNAQTNSYAYAAGMRMATINGVCTVSTAVPGDIVDNDCDGWVDEEENNGIDDDGDGLIDEDLALPPRIDGNWAAWGSWGSCSVTCASSPGTKQRTRTCSDPAPANNGLDCVGSATETGSCTVSLPCPIDGNWGSWSSWTSCSVTCGYGTESRNRSCDSPAPQYNGNNCTGDGEETNACWSGTCYPSILGNLDLCIDFSFRCDGTRDCDDGSDENVAIAGCVFCSSGAGPDNQGREFIIGFMDNIGTNNNLELFITTTSNNNANVNITTPLYNPSFLSTVVVSRGNIVKQELTNGLRGSGVEMSNKAIRITASEEVTVYGVNKEQYSTDGFVALPVDTLGTEYVAVTWTDKAELMIIATEDNTAVSITFPSTSPGTAISITIFSATYGNGDTLNITMNKYETLHFYQAGADFTGTRVLSSRPVSVMSGNSKVKVVDTGTGSSSDHLVEQLLPTDTWGKEFFTVSTPDRTLGDYYRVVACQDSTIVSTVNLGNHTLNAYEYVQLNVPTGSFQSIISNKPVMVVMFGKTIGSPADGVNGGDPHMSIFPPIQQFPSDYTWSTVETPTGDFTNYLVVVIKDSLKSDLYLDNTQITSASWSSISGTTPALVTATFNVNPGSHSIYHSNPASTFMGLAFGNAQTNSYAYAAGMRMATINSVNDDGDGLIDEDLAIPPRVDGNWATWGSWGSCSVTCGTSTGIKARTRTCTDPAPANNGLDCPGSGTDTTSCTVSNPCPIDGNWANWGSWSSCSVTCGDGTYTRTRTCDNPAPQHGGANCTGSDSETDPCNNGTCYPSVLGNLQRNCTRKYFGCKAGQIMCIDFAFRCDGQADCDDGSDEDALIAGCVTCPNSATTGTSNYFDLDQNFHLFTYIYFGIFYQL</sequence>
<dbReference type="Pfam" id="PF17517">
    <property type="entry name" value="IgGFc_binding"/>
    <property type="match status" value="2"/>
</dbReference>
<comment type="caution">
    <text evidence="6">The sequence shown here is derived from an EMBL/GenBank/DDBJ whole genome shotgun (WGS) entry which is preliminary data.</text>
</comment>
<dbReference type="SMART" id="SM00209">
    <property type="entry name" value="TSP1"/>
    <property type="match status" value="4"/>
</dbReference>
<keyword evidence="1" id="KW-0245">EGF-like domain</keyword>
<dbReference type="Proteomes" id="UP001217089">
    <property type="component" value="Unassembled WGS sequence"/>
</dbReference>
<dbReference type="SUPFAM" id="SSF82895">
    <property type="entry name" value="TSP-1 type 1 repeat"/>
    <property type="match status" value="4"/>
</dbReference>
<dbReference type="PROSITE" id="PS51257">
    <property type="entry name" value="PROKAR_LIPOPROTEIN"/>
    <property type="match status" value="1"/>
</dbReference>
<comment type="caution">
    <text evidence="3">Lacks conserved residue(s) required for the propagation of feature annotation.</text>
</comment>
<protein>
    <recommendedName>
        <fullName evidence="5">IgGFc-binding protein N-terminal domain-containing protein</fullName>
    </recommendedName>
</protein>
<dbReference type="Gene3D" id="2.20.100.10">
    <property type="entry name" value="Thrombospondin type-1 (TSP1) repeat"/>
    <property type="match status" value="4"/>
</dbReference>
<dbReference type="CDD" id="cd00112">
    <property type="entry name" value="LDLa"/>
    <property type="match status" value="2"/>
</dbReference>
<evidence type="ECO:0000313" key="6">
    <source>
        <dbReference type="EMBL" id="KAJ8304944.1"/>
    </source>
</evidence>
<evidence type="ECO:0000256" key="4">
    <source>
        <dbReference type="SAM" id="SignalP"/>
    </source>
</evidence>
<dbReference type="Pfam" id="PF00090">
    <property type="entry name" value="TSP_1"/>
    <property type="match status" value="4"/>
</dbReference>
<feature type="domain" description="IgGFc-binding protein N-terminal" evidence="5">
    <location>
        <begin position="750"/>
        <end position="1046"/>
    </location>
</feature>
<proteinExistence type="predicted"/>
<dbReference type="InterPro" id="IPR036383">
    <property type="entry name" value="TSP1_rpt_sf"/>
</dbReference>
<dbReference type="SMART" id="SM00192">
    <property type="entry name" value="LDLa"/>
    <property type="match status" value="2"/>
</dbReference>
<dbReference type="SUPFAM" id="SSF57424">
    <property type="entry name" value="LDL receptor-like module"/>
    <property type="match status" value="1"/>
</dbReference>
<dbReference type="EMBL" id="JARBDR010000903">
    <property type="protein sequence ID" value="KAJ8304944.1"/>
    <property type="molecule type" value="Genomic_DNA"/>
</dbReference>
<keyword evidence="4" id="KW-0732">Signal</keyword>
<feature type="chain" id="PRO_5047323699" description="IgGFc-binding protein N-terminal domain-containing protein" evidence="4">
    <location>
        <begin position="18"/>
        <end position="1296"/>
    </location>
</feature>
<dbReference type="InterPro" id="IPR023415">
    <property type="entry name" value="LDLR_class-A_CS"/>
</dbReference>
<dbReference type="PROSITE" id="PS50068">
    <property type="entry name" value="LDLRA_2"/>
    <property type="match status" value="2"/>
</dbReference>
<dbReference type="PANTHER" id="PTHR46534">
    <property type="entry name" value="IGGFC_BINDING DOMAIN-CONTAINING PROTEIN"/>
    <property type="match status" value="1"/>
</dbReference>
<dbReference type="PRINTS" id="PR00261">
    <property type="entry name" value="LDLRECEPTOR"/>
</dbReference>
<feature type="domain" description="IgGFc-binding protein N-terminal" evidence="5">
    <location>
        <begin position="120"/>
        <end position="414"/>
    </location>
</feature>
<dbReference type="PROSITE" id="PS50092">
    <property type="entry name" value="TSP1"/>
    <property type="match status" value="4"/>
</dbReference>
<evidence type="ECO:0000256" key="3">
    <source>
        <dbReference type="PROSITE-ProRule" id="PRU00124"/>
    </source>
</evidence>
<organism evidence="6 7">
    <name type="scientific">Tegillarca granosa</name>
    <name type="common">Malaysian cockle</name>
    <name type="synonym">Anadara granosa</name>
    <dbReference type="NCBI Taxonomy" id="220873"/>
    <lineage>
        <taxon>Eukaryota</taxon>
        <taxon>Metazoa</taxon>
        <taxon>Spiralia</taxon>
        <taxon>Lophotrochozoa</taxon>
        <taxon>Mollusca</taxon>
        <taxon>Bivalvia</taxon>
        <taxon>Autobranchia</taxon>
        <taxon>Pteriomorphia</taxon>
        <taxon>Arcoida</taxon>
        <taxon>Arcoidea</taxon>
        <taxon>Arcidae</taxon>
        <taxon>Tegillarca</taxon>
    </lineage>
</organism>
<evidence type="ECO:0000313" key="7">
    <source>
        <dbReference type="Proteomes" id="UP001217089"/>
    </source>
</evidence>
<dbReference type="Pfam" id="PF00057">
    <property type="entry name" value="Ldl_recept_a"/>
    <property type="match status" value="2"/>
</dbReference>
<dbReference type="InterPro" id="IPR000884">
    <property type="entry name" value="TSP1_rpt"/>
</dbReference>
<accession>A0ABQ9EI48</accession>
<evidence type="ECO:0000256" key="2">
    <source>
        <dbReference type="ARBA" id="ARBA00023157"/>
    </source>
</evidence>
<keyword evidence="7" id="KW-1185">Reference proteome</keyword>
<dbReference type="Gene3D" id="4.10.400.10">
    <property type="entry name" value="Low-density Lipoprotein Receptor"/>
    <property type="match status" value="2"/>
</dbReference>
<reference evidence="6 7" key="1">
    <citation type="submission" date="2022-12" db="EMBL/GenBank/DDBJ databases">
        <title>Chromosome-level genome of Tegillarca granosa.</title>
        <authorList>
            <person name="Kim J."/>
        </authorList>
    </citation>
    <scope>NUCLEOTIDE SEQUENCE [LARGE SCALE GENOMIC DNA]</scope>
    <source>
        <strain evidence="6">Teg-2019</strain>
        <tissue evidence="6">Adductor muscle</tissue>
    </source>
</reference>
<gene>
    <name evidence="6" type="ORF">KUTeg_018527</name>
</gene>
<keyword evidence="2" id="KW-1015">Disulfide bond</keyword>
<evidence type="ECO:0000256" key="1">
    <source>
        <dbReference type="ARBA" id="ARBA00022536"/>
    </source>
</evidence>
<dbReference type="InterPro" id="IPR002172">
    <property type="entry name" value="LDrepeatLR_classA_rpt"/>
</dbReference>
<dbReference type="InterPro" id="IPR036055">
    <property type="entry name" value="LDL_receptor-like_sf"/>
</dbReference>
<dbReference type="PANTHER" id="PTHR46534:SF2">
    <property type="entry name" value="VWFD DOMAIN-CONTAINING PROTEIN"/>
    <property type="match status" value="1"/>
</dbReference>